<feature type="compositionally biased region" description="Low complexity" evidence="3">
    <location>
        <begin position="557"/>
        <end position="573"/>
    </location>
</feature>
<comment type="caution">
    <text evidence="5">The sequence shown here is derived from an EMBL/GenBank/DDBJ whole genome shotgun (WGS) entry which is preliminary data.</text>
</comment>
<sequence>MPSLSPTSMPPRKHHTAPSFDSTDPHSLRQYFQDLLCLFEACGVSSDFKSKKFAVGYLPIAESDIWTSLPEFDDPQTSFKEFQVAIFALYPETSLDRLYSFIELQKLVSNMSQAQLSSLESLATFHRQFLAHSSFLLRNNRLSPREQSQMFLEAIPSDFRSKIVARLQLKFPDHYFEDVHPLSRVFEAAKFVYSLASSQTAPESSPSLSVSSLDIPNQVLSPSTSLDIPKLLEQATKSILDPIIAQLVAASPQSSDSSKSSPASLPTIPIAAASSIQVPKPCRCFYCAGTGHMVQACPKVEEDLALGRCSRTEIGRVVLPSGEEIPKGLSGDTLRDRLLKSQQSSPSSLELQSSSEGPTIVKDGSPNSRAMLFVDSFAQLKADVAEPRRAHRRHPRSSPSTLPSFLPSSTSPPSSQTSPASSQSSYISQNVAAYPSTVFLAKSRRRARVSSQSSQTALLASQDPPVSSKSHFVAPNSLQSLPISQAIPSNCQHSISPKIAPTSSEVFRDRRRNLAEHRSTCSEPIDAFSTSIFSLSHQLRPQSSQTLPAAAPPSPHLPLSSQSSQTSPALSQSANMSPAALFLSHKRFPLSQNLQTSSQHPLDMTSTQELRSTSQMLPELLSSQPTSSQVVSESLSQSCTFPKSTSYLPAQQSPPDFADSLLASQAVQTLPPSSNRVRFSSEPSQEPSVCVQGSTSRSKAIDFDTWLKTEYPGIALRRNHSQTSQLLSQLLLEPSPASQNVPASSKSPALAPSSSQTLIASPTRPSCAQPSIPWKTRPNSSKIVSPCRIGVSEPSSTSLKSIDVISTSISKVSPSALPQAVPPAVAGLSSRFSPKKVAEVVASPCTSSDTPSALVLSSKPREIPPKIPIDIISPQPCPAAIPDILSTIPNILQVGDCSKVSSIVAESPQEPYQVHFDALRCNSLPTPPDSPQCTTVLISTLPPSQKTFRRPAFSYYRL</sequence>
<dbReference type="PROSITE" id="PS50158">
    <property type="entry name" value="ZF_CCHC"/>
    <property type="match status" value="1"/>
</dbReference>
<keyword evidence="6" id="KW-1185">Reference proteome</keyword>
<keyword evidence="2" id="KW-0862">Zinc</keyword>
<dbReference type="GO" id="GO:0008270">
    <property type="term" value="F:zinc ion binding"/>
    <property type="evidence" value="ECO:0007669"/>
    <property type="project" value="UniProtKB-KW"/>
</dbReference>
<dbReference type="InterPro" id="IPR036875">
    <property type="entry name" value="Znf_CCHC_sf"/>
</dbReference>
<evidence type="ECO:0000256" key="1">
    <source>
        <dbReference type="ARBA" id="ARBA00022664"/>
    </source>
</evidence>
<dbReference type="SUPFAM" id="SSF57756">
    <property type="entry name" value="Retrovirus zinc finger-like domains"/>
    <property type="match status" value="1"/>
</dbReference>
<name>A0AAD5Y7B8_9APHY</name>
<protein>
    <recommendedName>
        <fullName evidence="4">CCHC-type domain-containing protein</fullName>
    </recommendedName>
</protein>
<evidence type="ECO:0000313" key="5">
    <source>
        <dbReference type="EMBL" id="KAJ3473982.1"/>
    </source>
</evidence>
<feature type="region of interest" description="Disordered" evidence="3">
    <location>
        <begin position="539"/>
        <end position="573"/>
    </location>
</feature>
<feature type="region of interest" description="Disordered" evidence="3">
    <location>
        <begin position="450"/>
        <end position="470"/>
    </location>
</feature>
<feature type="compositionally biased region" description="Low complexity" evidence="3">
    <location>
        <begin position="397"/>
        <end position="425"/>
    </location>
</feature>
<reference evidence="5" key="1">
    <citation type="submission" date="2022-07" db="EMBL/GenBank/DDBJ databases">
        <title>Genome Sequence of Physisporinus lineatus.</title>
        <authorList>
            <person name="Buettner E."/>
        </authorList>
    </citation>
    <scope>NUCLEOTIDE SEQUENCE</scope>
    <source>
        <strain evidence="5">VT162</strain>
    </source>
</reference>
<feature type="region of interest" description="Disordered" evidence="3">
    <location>
        <begin position="1"/>
        <end position="24"/>
    </location>
</feature>
<feature type="compositionally biased region" description="Polar residues" evidence="3">
    <location>
        <begin position="756"/>
        <end position="769"/>
    </location>
</feature>
<feature type="compositionally biased region" description="Low complexity" evidence="3">
    <location>
        <begin position="737"/>
        <end position="755"/>
    </location>
</feature>
<feature type="compositionally biased region" description="Low complexity" evidence="3">
    <location>
        <begin position="450"/>
        <end position="462"/>
    </location>
</feature>
<dbReference type="GO" id="GO:0003676">
    <property type="term" value="F:nucleic acid binding"/>
    <property type="evidence" value="ECO:0007669"/>
    <property type="project" value="InterPro"/>
</dbReference>
<feature type="region of interest" description="Disordered" evidence="3">
    <location>
        <begin position="385"/>
        <end position="427"/>
    </location>
</feature>
<feature type="region of interest" description="Disordered" evidence="3">
    <location>
        <begin position="340"/>
        <end position="366"/>
    </location>
</feature>
<keyword evidence="2" id="KW-0479">Metal-binding</keyword>
<evidence type="ECO:0000256" key="2">
    <source>
        <dbReference type="PROSITE-ProRule" id="PRU00047"/>
    </source>
</evidence>
<keyword evidence="2" id="KW-0863">Zinc-finger</keyword>
<accession>A0AAD5Y7B8</accession>
<dbReference type="EMBL" id="JANAWD010001186">
    <property type="protein sequence ID" value="KAJ3473982.1"/>
    <property type="molecule type" value="Genomic_DNA"/>
</dbReference>
<feature type="region of interest" description="Disordered" evidence="3">
    <location>
        <begin position="593"/>
        <end position="613"/>
    </location>
</feature>
<feature type="compositionally biased region" description="Low complexity" evidence="3">
    <location>
        <begin position="340"/>
        <end position="355"/>
    </location>
</feature>
<dbReference type="GO" id="GO:0006397">
    <property type="term" value="P:mRNA processing"/>
    <property type="evidence" value="ECO:0007669"/>
    <property type="project" value="UniProtKB-KW"/>
</dbReference>
<feature type="region of interest" description="Disordered" evidence="3">
    <location>
        <begin position="672"/>
        <end position="694"/>
    </location>
</feature>
<dbReference type="Proteomes" id="UP001212997">
    <property type="component" value="Unassembled WGS sequence"/>
</dbReference>
<dbReference type="InterPro" id="IPR001878">
    <property type="entry name" value="Znf_CCHC"/>
</dbReference>
<dbReference type="AlphaFoldDB" id="A0AAD5Y7B8"/>
<feature type="region of interest" description="Disordered" evidence="3">
    <location>
        <begin position="737"/>
        <end position="787"/>
    </location>
</feature>
<feature type="domain" description="CCHC-type" evidence="4">
    <location>
        <begin position="283"/>
        <end position="299"/>
    </location>
</feature>
<keyword evidence="1" id="KW-0507">mRNA processing</keyword>
<gene>
    <name evidence="5" type="ORF">NLI96_g12714</name>
</gene>
<evidence type="ECO:0000256" key="3">
    <source>
        <dbReference type="SAM" id="MobiDB-lite"/>
    </source>
</evidence>
<evidence type="ECO:0000313" key="6">
    <source>
        <dbReference type="Proteomes" id="UP001212997"/>
    </source>
</evidence>
<organism evidence="5 6">
    <name type="scientific">Meripilus lineatus</name>
    <dbReference type="NCBI Taxonomy" id="2056292"/>
    <lineage>
        <taxon>Eukaryota</taxon>
        <taxon>Fungi</taxon>
        <taxon>Dikarya</taxon>
        <taxon>Basidiomycota</taxon>
        <taxon>Agaricomycotina</taxon>
        <taxon>Agaricomycetes</taxon>
        <taxon>Polyporales</taxon>
        <taxon>Meripilaceae</taxon>
        <taxon>Meripilus</taxon>
    </lineage>
</organism>
<evidence type="ECO:0000259" key="4">
    <source>
        <dbReference type="PROSITE" id="PS50158"/>
    </source>
</evidence>
<proteinExistence type="predicted"/>